<keyword evidence="1" id="KW-0812">Transmembrane</keyword>
<dbReference type="AlphaFoldDB" id="A0A0B0DF73"/>
<proteinExistence type="predicted"/>
<feature type="transmembrane region" description="Helical" evidence="1">
    <location>
        <begin position="20"/>
        <end position="39"/>
    </location>
</feature>
<dbReference type="EMBL" id="JROM01000045">
    <property type="protein sequence ID" value="KHE73889.1"/>
    <property type="molecule type" value="Genomic_DNA"/>
</dbReference>
<name>A0A0B0DF73_9MICC</name>
<dbReference type="eggNOG" id="ENOG5031Z5F">
    <property type="taxonomic scope" value="Bacteria"/>
</dbReference>
<keyword evidence="1" id="KW-0472">Membrane</keyword>
<reference evidence="2 3" key="1">
    <citation type="submission" date="2014-09" db="EMBL/GenBank/DDBJ databases">
        <title>High-quality draft genome sequence of Kocuria marina SO9-6, an actinobacterium isolated from a copper mine.</title>
        <authorList>
            <person name="Castro D.B."/>
            <person name="Pereira L.B."/>
            <person name="Silva M.V."/>
            <person name="Silva B.P."/>
            <person name="Zanardi B.R."/>
            <person name="Carlos C."/>
            <person name="Belgini D.R."/>
            <person name="Limache E.G."/>
            <person name="Lacerda G.V."/>
            <person name="Nery M.B."/>
            <person name="Gomes M.B."/>
            <person name="Souza S."/>
            <person name="Silva T.M."/>
            <person name="Rodrigues V.D."/>
            <person name="Paulino L.C."/>
            <person name="Vicentini R."/>
            <person name="Ferraz L.F."/>
            <person name="Ottoboni L.M."/>
        </authorList>
    </citation>
    <scope>NUCLEOTIDE SEQUENCE [LARGE SCALE GENOMIC DNA]</scope>
    <source>
        <strain evidence="2 3">SO9-6</strain>
    </source>
</reference>
<sequence length="113" mass="12132">MSVIEGFMAPFLQRCRLEKILYLATGALLVLGVLAYVASFLRTDWAVNNPVMPFCIISVAGAVLILAVAASAVRIFQEDHPEVSELLDPLGLLGDPPAEYAYVHPTPPVNPGV</sequence>
<evidence type="ECO:0000256" key="1">
    <source>
        <dbReference type="SAM" id="Phobius"/>
    </source>
</evidence>
<comment type="caution">
    <text evidence="2">The sequence shown here is derived from an EMBL/GenBank/DDBJ whole genome shotgun (WGS) entry which is preliminary data.</text>
</comment>
<gene>
    <name evidence="2" type="ORF">AS25_10790</name>
</gene>
<evidence type="ECO:0000313" key="3">
    <source>
        <dbReference type="Proteomes" id="UP000030664"/>
    </source>
</evidence>
<organism evidence="2 3">
    <name type="scientific">Kocuria marina</name>
    <dbReference type="NCBI Taxonomy" id="223184"/>
    <lineage>
        <taxon>Bacteria</taxon>
        <taxon>Bacillati</taxon>
        <taxon>Actinomycetota</taxon>
        <taxon>Actinomycetes</taxon>
        <taxon>Micrococcales</taxon>
        <taxon>Micrococcaceae</taxon>
        <taxon>Kocuria</taxon>
    </lineage>
</organism>
<feature type="transmembrane region" description="Helical" evidence="1">
    <location>
        <begin position="51"/>
        <end position="76"/>
    </location>
</feature>
<protein>
    <submittedName>
        <fullName evidence="2">Uncharacterized protein</fullName>
    </submittedName>
</protein>
<evidence type="ECO:0000313" key="2">
    <source>
        <dbReference type="EMBL" id="KHE73889.1"/>
    </source>
</evidence>
<accession>A0A0B0DF73</accession>
<dbReference type="Proteomes" id="UP000030664">
    <property type="component" value="Unassembled WGS sequence"/>
</dbReference>
<keyword evidence="1" id="KW-1133">Transmembrane helix</keyword>